<dbReference type="AlphaFoldDB" id="A0A7S1UX47"/>
<evidence type="ECO:0000313" key="2">
    <source>
        <dbReference type="EMBL" id="CAD9279268.1"/>
    </source>
</evidence>
<protein>
    <submittedName>
        <fullName evidence="2">Uncharacterized protein</fullName>
    </submittedName>
</protein>
<name>A0A7S1UX47_9STRA</name>
<dbReference type="EMBL" id="HBGK01016172">
    <property type="protein sequence ID" value="CAD9279268.1"/>
    <property type="molecule type" value="Transcribed_RNA"/>
</dbReference>
<sequence length="114" mass="12808">MNAVSHLAFRVDRVDIHLRNDKGILRERSMVGAAVKDKETTRIRVHGSSPSSSSSSSRRCSSQNWRAVKCSWILPQIHPRCVVIAQLVPCNPTCVSMLRARAWLYGKDRPLLLA</sequence>
<feature type="compositionally biased region" description="Low complexity" evidence="1">
    <location>
        <begin position="48"/>
        <end position="60"/>
    </location>
</feature>
<gene>
    <name evidence="2" type="ORF">GOCE00092_LOCUS8177</name>
</gene>
<organism evidence="2">
    <name type="scientific">Grammatophora oceanica</name>
    <dbReference type="NCBI Taxonomy" id="210454"/>
    <lineage>
        <taxon>Eukaryota</taxon>
        <taxon>Sar</taxon>
        <taxon>Stramenopiles</taxon>
        <taxon>Ochrophyta</taxon>
        <taxon>Bacillariophyta</taxon>
        <taxon>Fragilariophyceae</taxon>
        <taxon>Fragilariophycidae</taxon>
        <taxon>Rhabdonematales</taxon>
        <taxon>Grammatophoraceae</taxon>
        <taxon>Grammatophora</taxon>
    </lineage>
</organism>
<proteinExistence type="predicted"/>
<reference evidence="2" key="1">
    <citation type="submission" date="2021-01" db="EMBL/GenBank/DDBJ databases">
        <authorList>
            <person name="Corre E."/>
            <person name="Pelletier E."/>
            <person name="Niang G."/>
            <person name="Scheremetjew M."/>
            <person name="Finn R."/>
            <person name="Kale V."/>
            <person name="Holt S."/>
            <person name="Cochrane G."/>
            <person name="Meng A."/>
            <person name="Brown T."/>
            <person name="Cohen L."/>
        </authorList>
    </citation>
    <scope>NUCLEOTIDE SEQUENCE</scope>
    <source>
        <strain evidence="2">CCMP 410</strain>
    </source>
</reference>
<feature type="region of interest" description="Disordered" evidence="1">
    <location>
        <begin position="39"/>
        <end position="60"/>
    </location>
</feature>
<accession>A0A7S1UX47</accession>
<evidence type="ECO:0000256" key="1">
    <source>
        <dbReference type="SAM" id="MobiDB-lite"/>
    </source>
</evidence>